<name>A0A9Q9AR52_9PEZI</name>
<keyword evidence="2" id="KW-1185">Reference proteome</keyword>
<sequence length="135" mass="14790">MVQTASGMNVSEAAHFGDPDEVARVMPVQALDHAAGYFLATGICVALYKKATEGGSWKVEVSLAGVMKYLRSLRQYPGREGFECDASEDVSQYLETRTTAFRELSAVKHSASVEAKEPGWDIMPKELGSDEARWL</sequence>
<proteinExistence type="predicted"/>
<dbReference type="InterPro" id="IPR023606">
    <property type="entry name" value="CoA-Trfase_III_dom_1_sf"/>
</dbReference>
<dbReference type="Proteomes" id="UP001056384">
    <property type="component" value="Chromosome 3"/>
</dbReference>
<organism evidence="1 2">
    <name type="scientific">Septoria linicola</name>
    <dbReference type="NCBI Taxonomy" id="215465"/>
    <lineage>
        <taxon>Eukaryota</taxon>
        <taxon>Fungi</taxon>
        <taxon>Dikarya</taxon>
        <taxon>Ascomycota</taxon>
        <taxon>Pezizomycotina</taxon>
        <taxon>Dothideomycetes</taxon>
        <taxon>Dothideomycetidae</taxon>
        <taxon>Mycosphaerellales</taxon>
        <taxon>Mycosphaerellaceae</taxon>
        <taxon>Septoria</taxon>
    </lineage>
</organism>
<evidence type="ECO:0000313" key="2">
    <source>
        <dbReference type="Proteomes" id="UP001056384"/>
    </source>
</evidence>
<dbReference type="SUPFAM" id="SSF89796">
    <property type="entry name" value="CoA-transferase family III (CaiB/BaiF)"/>
    <property type="match status" value="1"/>
</dbReference>
<protein>
    <submittedName>
        <fullName evidence="1">CoA-transferase family III</fullName>
    </submittedName>
</protein>
<dbReference type="EMBL" id="CP099420">
    <property type="protein sequence ID" value="USW50668.1"/>
    <property type="molecule type" value="Genomic_DNA"/>
</dbReference>
<accession>A0A9Q9AR52</accession>
<dbReference type="Gene3D" id="3.40.50.10540">
    <property type="entry name" value="Crotonobetainyl-coa:carnitine coa-transferase, domain 1"/>
    <property type="match status" value="1"/>
</dbReference>
<gene>
    <name evidence="1" type="ORF">Slin15195_G039870</name>
</gene>
<dbReference type="InterPro" id="IPR050509">
    <property type="entry name" value="CoA-transferase_III"/>
</dbReference>
<evidence type="ECO:0000313" key="1">
    <source>
        <dbReference type="EMBL" id="USW50668.1"/>
    </source>
</evidence>
<dbReference type="AlphaFoldDB" id="A0A9Q9AR52"/>
<dbReference type="PANTHER" id="PTHR48228:SF4">
    <property type="entry name" value="BLR3030 PROTEIN"/>
    <property type="match status" value="1"/>
</dbReference>
<dbReference type="PANTHER" id="PTHR48228">
    <property type="entry name" value="SUCCINYL-COA--D-CITRAMALATE COA-TRANSFERASE"/>
    <property type="match status" value="1"/>
</dbReference>
<reference evidence="1" key="1">
    <citation type="submission" date="2022-06" db="EMBL/GenBank/DDBJ databases">
        <title>Complete genome sequences of two strains of the flax pathogen Septoria linicola.</title>
        <authorList>
            <person name="Lapalu N."/>
            <person name="Simon A."/>
            <person name="Demenou B."/>
            <person name="Paumier D."/>
            <person name="Guillot M.-P."/>
            <person name="Gout L."/>
            <person name="Valade R."/>
        </authorList>
    </citation>
    <scope>NUCLEOTIDE SEQUENCE</scope>
    <source>
        <strain evidence="1">SE15195</strain>
    </source>
</reference>